<accession>A0A4Y2ER87</accession>
<sequence>MEFSYYIKYNNEYFKEPVYYHGVDAVKKFVSMLKEDTIEIEKFIKEKEEKYKDVKSMIDLECIDALSKHLRELPDNIKSEFEKYPPKIRAIKYNKYLKSVSKETAKHFPEYKLDLITRKGVYPYDYMDSEEKYKETELAPKIFL</sequence>
<protein>
    <submittedName>
        <fullName evidence="1">Uncharacterized protein</fullName>
    </submittedName>
</protein>
<organism evidence="1 2">
    <name type="scientific">Araneus ventricosus</name>
    <name type="common">Orbweaver spider</name>
    <name type="synonym">Epeira ventricosa</name>
    <dbReference type="NCBI Taxonomy" id="182803"/>
    <lineage>
        <taxon>Eukaryota</taxon>
        <taxon>Metazoa</taxon>
        <taxon>Ecdysozoa</taxon>
        <taxon>Arthropoda</taxon>
        <taxon>Chelicerata</taxon>
        <taxon>Arachnida</taxon>
        <taxon>Araneae</taxon>
        <taxon>Araneomorphae</taxon>
        <taxon>Entelegynae</taxon>
        <taxon>Araneoidea</taxon>
        <taxon>Araneidae</taxon>
        <taxon>Araneus</taxon>
    </lineage>
</organism>
<keyword evidence="2" id="KW-1185">Reference proteome</keyword>
<proteinExistence type="predicted"/>
<comment type="caution">
    <text evidence="1">The sequence shown here is derived from an EMBL/GenBank/DDBJ whole genome shotgun (WGS) entry which is preliminary data.</text>
</comment>
<dbReference type="AlphaFoldDB" id="A0A4Y2ER87"/>
<evidence type="ECO:0000313" key="2">
    <source>
        <dbReference type="Proteomes" id="UP000499080"/>
    </source>
</evidence>
<evidence type="ECO:0000313" key="1">
    <source>
        <dbReference type="EMBL" id="GBM31763.1"/>
    </source>
</evidence>
<name>A0A4Y2ER87_ARAVE</name>
<gene>
    <name evidence="1" type="ORF">AVEN_56877_1</name>
</gene>
<dbReference type="Proteomes" id="UP000499080">
    <property type="component" value="Unassembled WGS sequence"/>
</dbReference>
<dbReference type="EMBL" id="BGPR01000692">
    <property type="protein sequence ID" value="GBM31763.1"/>
    <property type="molecule type" value="Genomic_DNA"/>
</dbReference>
<reference evidence="1 2" key="1">
    <citation type="journal article" date="2019" name="Sci. Rep.">
        <title>Orb-weaving spider Araneus ventricosus genome elucidates the spidroin gene catalogue.</title>
        <authorList>
            <person name="Kono N."/>
            <person name="Nakamura H."/>
            <person name="Ohtoshi R."/>
            <person name="Moran D.A.P."/>
            <person name="Shinohara A."/>
            <person name="Yoshida Y."/>
            <person name="Fujiwara M."/>
            <person name="Mori M."/>
            <person name="Tomita M."/>
            <person name="Arakawa K."/>
        </authorList>
    </citation>
    <scope>NUCLEOTIDE SEQUENCE [LARGE SCALE GENOMIC DNA]</scope>
</reference>
<dbReference type="OrthoDB" id="414982at2759"/>